<evidence type="ECO:0008006" key="4">
    <source>
        <dbReference type="Google" id="ProtNLM"/>
    </source>
</evidence>
<accession>A0A433NBF3</accession>
<dbReference type="PANTHER" id="PTHR30615:SF8">
    <property type="entry name" value="UPF0047 PROTEIN C4A8.02C"/>
    <property type="match status" value="1"/>
</dbReference>
<dbReference type="EMBL" id="RSCJ01000013">
    <property type="protein sequence ID" value="RUR79242.1"/>
    <property type="molecule type" value="Genomic_DNA"/>
</dbReference>
<dbReference type="Proteomes" id="UP000268857">
    <property type="component" value="Unassembled WGS sequence"/>
</dbReference>
<dbReference type="NCBIfam" id="TIGR00149">
    <property type="entry name" value="TIGR00149_YjbQ"/>
    <property type="match status" value="1"/>
</dbReference>
<keyword evidence="3" id="KW-1185">Reference proteome</keyword>
<comment type="caution">
    <text evidence="2">The sequence shown here is derived from an EMBL/GenBank/DDBJ whole genome shotgun (WGS) entry which is preliminary data.</text>
</comment>
<evidence type="ECO:0000313" key="2">
    <source>
        <dbReference type="EMBL" id="RUR79242.1"/>
    </source>
</evidence>
<proteinExistence type="inferred from homology"/>
<organism evidence="2 3">
    <name type="scientific">Chlorogloeopsis fritschii PCC 6912</name>
    <dbReference type="NCBI Taxonomy" id="211165"/>
    <lineage>
        <taxon>Bacteria</taxon>
        <taxon>Bacillati</taxon>
        <taxon>Cyanobacteriota</taxon>
        <taxon>Cyanophyceae</taxon>
        <taxon>Nostocales</taxon>
        <taxon>Chlorogloeopsidaceae</taxon>
        <taxon>Chlorogloeopsis</taxon>
    </lineage>
</organism>
<gene>
    <name evidence="2" type="ORF">PCC6912_34160</name>
</gene>
<dbReference type="InterPro" id="IPR035917">
    <property type="entry name" value="YjbQ-like_sf"/>
</dbReference>
<name>A0A433NBF3_CHLFR</name>
<protein>
    <recommendedName>
        <fullName evidence="4">Secondary thiamine-phosphate synthase enzyme</fullName>
    </recommendedName>
</protein>
<dbReference type="PROSITE" id="PS01314">
    <property type="entry name" value="UPF0047"/>
    <property type="match status" value="1"/>
</dbReference>
<comment type="similarity">
    <text evidence="1">Belongs to the UPF0047 family.</text>
</comment>
<dbReference type="PANTHER" id="PTHR30615">
    <property type="entry name" value="UNCHARACTERIZED PROTEIN YJBQ-RELATED"/>
    <property type="match status" value="1"/>
</dbReference>
<dbReference type="Pfam" id="PF01894">
    <property type="entry name" value="YjbQ"/>
    <property type="match status" value="1"/>
</dbReference>
<dbReference type="Gene3D" id="2.60.120.460">
    <property type="entry name" value="YjbQ-like"/>
    <property type="match status" value="1"/>
</dbReference>
<dbReference type="SUPFAM" id="SSF111038">
    <property type="entry name" value="YjbQ-like"/>
    <property type="match status" value="1"/>
</dbReference>
<dbReference type="AlphaFoldDB" id="A0A433NBF3"/>
<reference evidence="2 3" key="1">
    <citation type="journal article" date="2019" name="Genome Biol. Evol.">
        <title>Day and night: Metabolic profiles and evolutionary relationships of six axenic non-marine cyanobacteria.</title>
        <authorList>
            <person name="Will S.E."/>
            <person name="Henke P."/>
            <person name="Boedeker C."/>
            <person name="Huang S."/>
            <person name="Brinkmann H."/>
            <person name="Rohde M."/>
            <person name="Jarek M."/>
            <person name="Friedl T."/>
            <person name="Seufert S."/>
            <person name="Schumacher M."/>
            <person name="Overmann J."/>
            <person name="Neumann-Schaal M."/>
            <person name="Petersen J."/>
        </authorList>
    </citation>
    <scope>NUCLEOTIDE SEQUENCE [LARGE SCALE GENOMIC DNA]</scope>
    <source>
        <strain evidence="2 3">PCC 6912</strain>
    </source>
</reference>
<evidence type="ECO:0000256" key="1">
    <source>
        <dbReference type="ARBA" id="ARBA00005534"/>
    </source>
</evidence>
<dbReference type="InterPro" id="IPR001602">
    <property type="entry name" value="UPF0047_YjbQ-like"/>
</dbReference>
<evidence type="ECO:0000313" key="3">
    <source>
        <dbReference type="Proteomes" id="UP000268857"/>
    </source>
</evidence>
<sequence length="172" mass="19390">MIWSEINKEETLKLIKMQVSAYASNLVLTLKFNYAMAHYQKLLRISTTGKSLYNITPKIEAIVSESGVETGLCTLFLRHTSASLLIQENADPDVLKDLANFMAKLVPESAQYIHDAEGADDMPAHIRTALTHTSENIPINRGHLVLGTWQGIYIWEHRQHSHTRELVVHISA</sequence>